<feature type="compositionally biased region" description="Polar residues" evidence="1">
    <location>
        <begin position="1093"/>
        <end position="1106"/>
    </location>
</feature>
<dbReference type="PANTHER" id="PTHR46761">
    <property type="entry name" value="RAN GTPASE-ACTIVATING PROTEIN 1"/>
    <property type="match status" value="1"/>
</dbReference>
<feature type="compositionally biased region" description="Polar residues" evidence="1">
    <location>
        <begin position="877"/>
        <end position="892"/>
    </location>
</feature>
<dbReference type="SUPFAM" id="SSF52047">
    <property type="entry name" value="RNI-like"/>
    <property type="match status" value="1"/>
</dbReference>
<reference evidence="2" key="1">
    <citation type="submission" date="2019-11" db="UniProtKB">
        <authorList>
            <consortium name="WormBaseParasite"/>
        </authorList>
    </citation>
    <scope>IDENTIFICATION</scope>
</reference>
<proteinExistence type="predicted"/>
<evidence type="ECO:0000256" key="1">
    <source>
        <dbReference type="SAM" id="MobiDB-lite"/>
    </source>
</evidence>
<accession>A0A5K3FKC8</accession>
<dbReference type="Gene3D" id="3.80.10.10">
    <property type="entry name" value="Ribonuclease Inhibitor"/>
    <property type="match status" value="1"/>
</dbReference>
<feature type="region of interest" description="Disordered" evidence="1">
    <location>
        <begin position="1091"/>
        <end position="1122"/>
    </location>
</feature>
<dbReference type="PANTHER" id="PTHR46761:SF2">
    <property type="entry name" value="RAN GTPASE-ACTIVATING PROTEIN 1"/>
    <property type="match status" value="1"/>
</dbReference>
<feature type="region of interest" description="Disordered" evidence="1">
    <location>
        <begin position="1016"/>
        <end position="1077"/>
    </location>
</feature>
<sequence length="1122" mass="126255">MKRINRSKSQSVAKFNVCINKENFGDCIIKLEDISIVLDAGKFKKQINAFDVTQILSKRQKLTFRVSDGSVITIVEPIKDTARLQIKDIMIQLSNLWENYFPCYNFSCESVDTKVEDMFDLLSCENEIQETDRQLAVQKSVRYSKALGLKSPDKDMREDILKKLKHEEHRVLRISEFECEFPESVLCSSVAPLLSTPFFTVFDLTDDKCGKEYIHLCSIGLRTNKALRALILKGCQIESDKLYSLLASFPGSSKLRKLDLTSALSTSAKDRNFKAIFLALHPQVCNQLTDLRLGALRIDDSTFREIIKKINAISTEKLQLRRINLDGNQFQKKTLQEFLSMTPNLRVLTLDGCQVDIAEACDALYKSNCTRLEKLGLSSNKFETSAEVVRDYFASLKFLQLLNLQDSVGDAAVDVLKMIFEGLALVKGPVYDQLRLNLQDCRLGPEAGSLIARQLPELSQVTQITLSDNPFERSIFEIIKCLPKCQRLVHIALGSRDKSSATAPDRTLDLLAQTLSEPACRLSRLTLTKLGSTGEMSNFLSRIAENGHRLNHLDVRDYALKDDESGCLFKLLQYTTSPITIQFNISNLKPKTIMRLNCLIKRKWPMARVQVPNRLYVAHDDQVVVVMHKPSAESVENAIVPVFPDVQLMMELEKFDDALLTPSTKFVEADLELTRYETKLRHLMPMENVEQLEAAIPKVHQANLVLTECSKLPTMQIDLLEAALDPEKCNHAVDTAVGEMQESLLKSLEASYKETCDYLRDVIHKNYRQSLASVIEMNSDLNESTREDISLMLNQRLKSAIRSTILELNVRLAEEMLLKITKDLKEEVKTCLEGFPKRREFMPYQRMEKSESEYANYSETPDDYASPIPEQNPSPGPSELSNQKTSFGRSVSNQECHSSFNTLAQEQPSTALKRATVYLDKVLVRDDYDQPVCTQPPNESTVKNLSANEETVSKILTHAGLSRPQRVRNHKPMTVIGLDDSKVLRGPVSTEGLYTSPMPSSDAVDMENPAIQANKYEAEGKPAAPKKRTPPVPARPTIPGMTPNFTKEILRKREAGLQKTSPPDAQPQRPAESIIIGENEANNIAQLRKFFDLQQQNRGPTQSSLPAKQRESGCGKGSGGKP</sequence>
<organism evidence="2">
    <name type="scientific">Mesocestoides corti</name>
    <name type="common">Flatworm</name>
    <dbReference type="NCBI Taxonomy" id="53468"/>
    <lineage>
        <taxon>Eukaryota</taxon>
        <taxon>Metazoa</taxon>
        <taxon>Spiralia</taxon>
        <taxon>Lophotrochozoa</taxon>
        <taxon>Platyhelminthes</taxon>
        <taxon>Cestoda</taxon>
        <taxon>Eucestoda</taxon>
        <taxon>Cyclophyllidea</taxon>
        <taxon>Mesocestoididae</taxon>
        <taxon>Mesocestoides</taxon>
    </lineage>
</organism>
<evidence type="ECO:0000313" key="2">
    <source>
        <dbReference type="WBParaSite" id="MCU_009125-RB"/>
    </source>
</evidence>
<dbReference type="WBParaSite" id="MCU_009125-RB">
    <property type="protein sequence ID" value="MCU_009125-RB"/>
    <property type="gene ID" value="MCU_009125"/>
</dbReference>
<name>A0A5K3FKC8_MESCO</name>
<dbReference type="GO" id="GO:0005096">
    <property type="term" value="F:GTPase activator activity"/>
    <property type="evidence" value="ECO:0007669"/>
    <property type="project" value="InterPro"/>
</dbReference>
<feature type="region of interest" description="Disordered" evidence="1">
    <location>
        <begin position="852"/>
        <end position="892"/>
    </location>
</feature>
<protein>
    <submittedName>
        <fullName evidence="2">CARMIL_C domain-containing protein</fullName>
    </submittedName>
</protein>
<dbReference type="InterPro" id="IPR045203">
    <property type="entry name" value="RanGAP1/2"/>
</dbReference>
<dbReference type="AlphaFoldDB" id="A0A5K3FKC8"/>
<dbReference type="InterPro" id="IPR032675">
    <property type="entry name" value="LRR_dom_sf"/>
</dbReference>